<evidence type="ECO:0000313" key="5">
    <source>
        <dbReference type="Proteomes" id="UP000664209"/>
    </source>
</evidence>
<feature type="transmembrane region" description="Helical" evidence="2">
    <location>
        <begin position="40"/>
        <end position="58"/>
    </location>
</feature>
<dbReference type="Gene3D" id="3.10.620.30">
    <property type="match status" value="1"/>
</dbReference>
<organism evidence="4 5">
    <name type="scientific">Actinotalea soli</name>
    <dbReference type="NCBI Taxonomy" id="2819234"/>
    <lineage>
        <taxon>Bacteria</taxon>
        <taxon>Bacillati</taxon>
        <taxon>Actinomycetota</taxon>
        <taxon>Actinomycetes</taxon>
        <taxon>Micrococcales</taxon>
        <taxon>Cellulomonadaceae</taxon>
        <taxon>Actinotalea</taxon>
    </lineage>
</organism>
<dbReference type="InterPro" id="IPR021878">
    <property type="entry name" value="TgpA_N"/>
</dbReference>
<dbReference type="Pfam" id="PF11992">
    <property type="entry name" value="TgpA_N"/>
    <property type="match status" value="1"/>
</dbReference>
<dbReference type="PANTHER" id="PTHR42736">
    <property type="entry name" value="PROTEIN-GLUTAMINE GAMMA-GLUTAMYLTRANSFERASE"/>
    <property type="match status" value="1"/>
</dbReference>
<keyword evidence="2" id="KW-0472">Membrane</keyword>
<feature type="transmembrane region" description="Helical" evidence="2">
    <location>
        <begin position="602"/>
        <end position="622"/>
    </location>
</feature>
<feature type="transmembrane region" description="Helical" evidence="2">
    <location>
        <begin position="176"/>
        <end position="195"/>
    </location>
</feature>
<gene>
    <name evidence="4" type="ORF">J4G33_15810</name>
</gene>
<dbReference type="AlphaFoldDB" id="A0A939LW63"/>
<dbReference type="InterPro" id="IPR002931">
    <property type="entry name" value="Transglutaminase-like"/>
</dbReference>
<feature type="transmembrane region" description="Helical" evidence="2">
    <location>
        <begin position="207"/>
        <end position="229"/>
    </location>
</feature>
<dbReference type="RefSeq" id="WP_208056954.1">
    <property type="nucleotide sequence ID" value="NZ_JAGEMK010000011.1"/>
</dbReference>
<feature type="transmembrane region" description="Helical" evidence="2">
    <location>
        <begin position="130"/>
        <end position="148"/>
    </location>
</feature>
<feature type="transmembrane region" description="Helical" evidence="2">
    <location>
        <begin position="70"/>
        <end position="87"/>
    </location>
</feature>
<feature type="region of interest" description="Disordered" evidence="1">
    <location>
        <begin position="560"/>
        <end position="592"/>
    </location>
</feature>
<reference evidence="4" key="1">
    <citation type="submission" date="2021-03" db="EMBL/GenBank/DDBJ databases">
        <title>Actinotalea soli sp. nov., isolated from soil.</title>
        <authorList>
            <person name="Ping W."/>
            <person name="Zhang J."/>
        </authorList>
    </citation>
    <scope>NUCLEOTIDE SEQUENCE</scope>
    <source>
        <strain evidence="4">BY-33</strain>
    </source>
</reference>
<evidence type="ECO:0000259" key="3">
    <source>
        <dbReference type="SMART" id="SM00460"/>
    </source>
</evidence>
<proteinExistence type="predicted"/>
<dbReference type="EMBL" id="JAGEMK010000011">
    <property type="protein sequence ID" value="MBO1753274.1"/>
    <property type="molecule type" value="Genomic_DNA"/>
</dbReference>
<sequence length="736" mass="77309">MTRSRPAVTGTRAWLGAAVLSVAVLTGVATLDGLLAPGPWLALSALLVVSLTAAAAAIRSRSTSRLAPTGWTSLLALAVLWILYAGPGTGPTASLPTAPSLRRLTGLAEGGVGSIADGVMPLVADRGVELLVVTGAVVVALLADLLALALGRAGLAGVALLGLWAPAAVFEQSPSGWVLLVGGVAFLVLLSLTGGRQRRGAREPRRTAGPTVLVAAGVTVLALVVSPLATAAPWFNTVRLPSTWGPPAIDGPLRLSTDLDMRSSLAPRSDRPILTYTTDSATPSPLRMFTMDAFDGTEWRRGEAPEEVTGLEGVLWPTSPPSSAADEEGTDGFRITVGDLDQDRLPIPLEPREVQIAGPWAYDPSRDEVVTDGPTTRDSTYVVRTSARDLSPETLRRDAAVGEDPSSPHLWVPESPFTAEITALAVEVTAGSSTTYDQALALQSYFRDAGNFRYDTQVPEARTDDAVWDFLTDRTGYCVQYATAMTVMARSLGIPSRLAVGFLPGRASGTPGEYVVTGRQSHAWPELHFAGAGWVRFEPTPATQTGPPPAYADPFLAEEPTEVEEPDAPEAEVETEPEEAPGEAESPAAGGEVSVGATRVPVALVLGLALLVGAGFVSLLVARRRRRRGPAPPLDAETAWATLRERLAAHGVEWSAATTPRQAAETVRSSWDLLPGSVALRRAEEGLALLLSATEEQRYGPDPVVVAASDLEAALDDVLAGWAPAETRQAERSPVR</sequence>
<accession>A0A939LW63</accession>
<keyword evidence="2" id="KW-0812">Transmembrane</keyword>
<feature type="domain" description="Transglutaminase-like" evidence="3">
    <location>
        <begin position="470"/>
        <end position="541"/>
    </location>
</feature>
<protein>
    <submittedName>
        <fullName evidence="4">Transglutaminase domain-containing protein</fullName>
    </submittedName>
</protein>
<evidence type="ECO:0000313" key="4">
    <source>
        <dbReference type="EMBL" id="MBO1753274.1"/>
    </source>
</evidence>
<dbReference type="Pfam" id="PF01841">
    <property type="entry name" value="Transglut_core"/>
    <property type="match status" value="1"/>
</dbReference>
<dbReference type="InterPro" id="IPR052901">
    <property type="entry name" value="Bact_TGase-like"/>
</dbReference>
<name>A0A939LW63_9CELL</name>
<evidence type="ECO:0000256" key="2">
    <source>
        <dbReference type="SAM" id="Phobius"/>
    </source>
</evidence>
<dbReference type="PANTHER" id="PTHR42736:SF1">
    <property type="entry name" value="PROTEIN-GLUTAMINE GAMMA-GLUTAMYLTRANSFERASE"/>
    <property type="match status" value="1"/>
</dbReference>
<comment type="caution">
    <text evidence="4">The sequence shown here is derived from an EMBL/GenBank/DDBJ whole genome shotgun (WGS) entry which is preliminary data.</text>
</comment>
<keyword evidence="5" id="KW-1185">Reference proteome</keyword>
<keyword evidence="2" id="KW-1133">Transmembrane helix</keyword>
<dbReference type="SMART" id="SM00460">
    <property type="entry name" value="TGc"/>
    <property type="match status" value="1"/>
</dbReference>
<dbReference type="SUPFAM" id="SSF54001">
    <property type="entry name" value="Cysteine proteinases"/>
    <property type="match status" value="1"/>
</dbReference>
<evidence type="ECO:0000256" key="1">
    <source>
        <dbReference type="SAM" id="MobiDB-lite"/>
    </source>
</evidence>
<feature type="compositionally biased region" description="Acidic residues" evidence="1">
    <location>
        <begin position="560"/>
        <end position="582"/>
    </location>
</feature>
<dbReference type="Proteomes" id="UP000664209">
    <property type="component" value="Unassembled WGS sequence"/>
</dbReference>
<feature type="transmembrane region" description="Helical" evidence="2">
    <location>
        <begin position="153"/>
        <end position="170"/>
    </location>
</feature>
<dbReference type="InterPro" id="IPR038765">
    <property type="entry name" value="Papain-like_cys_pep_sf"/>
</dbReference>
<feature type="compositionally biased region" description="Low complexity" evidence="1">
    <location>
        <begin position="583"/>
        <end position="592"/>
    </location>
</feature>